<accession>A0A444WF52</accession>
<evidence type="ECO:0000313" key="1">
    <source>
        <dbReference type="EMBL" id="RYJ44449.1"/>
    </source>
</evidence>
<sequence length="181" mass="21014">MQKYLPLFTICLLLSCNSDDTQKDPDNEFFSNLKGHYSLKEIYSEIPLDLNFDNITNTDLLSEIDCVIAFPPELYKASVEYYAISGKKVFTFETANQDIQSENNIQSKCFYPASLSYSFDRSGPDNQIIITNRNTEREADYGILTNVTLQDNTFDFIIKKEYYTPQGWQELNTHLLYEKDN</sequence>
<organism evidence="1 2">
    <name type="scientific">Flavobacterium beibuense</name>
    <dbReference type="NCBI Taxonomy" id="657326"/>
    <lineage>
        <taxon>Bacteria</taxon>
        <taxon>Pseudomonadati</taxon>
        <taxon>Bacteroidota</taxon>
        <taxon>Flavobacteriia</taxon>
        <taxon>Flavobacteriales</taxon>
        <taxon>Flavobacteriaceae</taxon>
        <taxon>Flavobacterium</taxon>
    </lineage>
</organism>
<dbReference type="Proteomes" id="UP000289775">
    <property type="component" value="Unassembled WGS sequence"/>
</dbReference>
<evidence type="ECO:0000313" key="2">
    <source>
        <dbReference type="Proteomes" id="UP000289775"/>
    </source>
</evidence>
<reference evidence="1 2" key="1">
    <citation type="submission" date="2014-12" db="EMBL/GenBank/DDBJ databases">
        <title>Genome sequence of Flavobacterium beibuense RSKm HC5.</title>
        <authorList>
            <person name="Kim J.F."/>
            <person name="Song J.Y."/>
            <person name="Kwak M.-J."/>
            <person name="Lee S.-W."/>
        </authorList>
    </citation>
    <scope>NUCLEOTIDE SEQUENCE [LARGE SCALE GENOMIC DNA]</scope>
    <source>
        <strain evidence="1 2">RSKm HC5</strain>
    </source>
</reference>
<dbReference type="PROSITE" id="PS51257">
    <property type="entry name" value="PROKAR_LIPOPROTEIN"/>
    <property type="match status" value="1"/>
</dbReference>
<dbReference type="EMBL" id="JUIW01000003">
    <property type="protein sequence ID" value="RYJ44449.1"/>
    <property type="molecule type" value="Genomic_DNA"/>
</dbReference>
<gene>
    <name evidence="1" type="ORF">NU09_1059</name>
</gene>
<dbReference type="AlphaFoldDB" id="A0A444WF52"/>
<keyword evidence="2" id="KW-1185">Reference proteome</keyword>
<proteinExistence type="predicted"/>
<dbReference type="RefSeq" id="WP_129750210.1">
    <property type="nucleotide sequence ID" value="NZ_JUIW01000003.1"/>
</dbReference>
<protein>
    <recommendedName>
        <fullName evidence="3">Lipoprotein</fullName>
    </recommendedName>
</protein>
<dbReference type="OrthoDB" id="1441158at2"/>
<comment type="caution">
    <text evidence="1">The sequence shown here is derived from an EMBL/GenBank/DDBJ whole genome shotgun (WGS) entry which is preliminary data.</text>
</comment>
<evidence type="ECO:0008006" key="3">
    <source>
        <dbReference type="Google" id="ProtNLM"/>
    </source>
</evidence>
<name>A0A444WF52_9FLAO</name>